<evidence type="ECO:0000313" key="2">
    <source>
        <dbReference type="Proteomes" id="UP001595748"/>
    </source>
</evidence>
<keyword evidence="2" id="KW-1185">Reference proteome</keyword>
<protein>
    <submittedName>
        <fullName evidence="1">Uncharacterized protein</fullName>
    </submittedName>
</protein>
<gene>
    <name evidence="1" type="ORF">ACFOPQ_04720</name>
</gene>
<dbReference type="EMBL" id="JBHRZF010000044">
    <property type="protein sequence ID" value="MFC3860065.1"/>
    <property type="molecule type" value="Genomic_DNA"/>
</dbReference>
<name>A0ABV8A740_9DEIO</name>
<sequence length="75" mass="8418">MRIGGINHELTHRPLAVEEQQHALWATAGLAFYDPVTRHPGDEVLARADQSLVQGKRLEKGRVWVDGEGKKTLFD</sequence>
<accession>A0ABV8A740</accession>
<comment type="caution">
    <text evidence="1">The sequence shown here is derived from an EMBL/GenBank/DDBJ whole genome shotgun (WGS) entry which is preliminary data.</text>
</comment>
<organism evidence="1 2">
    <name type="scientific">Deinococcus antarcticus</name>
    <dbReference type="NCBI Taxonomy" id="1298767"/>
    <lineage>
        <taxon>Bacteria</taxon>
        <taxon>Thermotogati</taxon>
        <taxon>Deinococcota</taxon>
        <taxon>Deinococci</taxon>
        <taxon>Deinococcales</taxon>
        <taxon>Deinococcaceae</taxon>
        <taxon>Deinococcus</taxon>
    </lineage>
</organism>
<dbReference type="RefSeq" id="WP_380076215.1">
    <property type="nucleotide sequence ID" value="NZ_JBHRZF010000044.1"/>
</dbReference>
<reference evidence="2" key="1">
    <citation type="journal article" date="2019" name="Int. J. Syst. Evol. Microbiol.">
        <title>The Global Catalogue of Microorganisms (GCM) 10K type strain sequencing project: providing services to taxonomists for standard genome sequencing and annotation.</title>
        <authorList>
            <consortium name="The Broad Institute Genomics Platform"/>
            <consortium name="The Broad Institute Genome Sequencing Center for Infectious Disease"/>
            <person name="Wu L."/>
            <person name="Ma J."/>
        </authorList>
    </citation>
    <scope>NUCLEOTIDE SEQUENCE [LARGE SCALE GENOMIC DNA]</scope>
    <source>
        <strain evidence="2">CCTCC AB 2013263</strain>
    </source>
</reference>
<proteinExistence type="predicted"/>
<evidence type="ECO:0000313" key="1">
    <source>
        <dbReference type="EMBL" id="MFC3860065.1"/>
    </source>
</evidence>
<dbReference type="Proteomes" id="UP001595748">
    <property type="component" value="Unassembled WGS sequence"/>
</dbReference>